<evidence type="ECO:0000256" key="2">
    <source>
        <dbReference type="ARBA" id="ARBA00022475"/>
    </source>
</evidence>
<evidence type="ECO:0000259" key="12">
    <source>
        <dbReference type="PROSITE" id="PS50885"/>
    </source>
</evidence>
<dbReference type="InterPro" id="IPR033479">
    <property type="entry name" value="dCache_1"/>
</dbReference>
<feature type="compositionally biased region" description="Basic and acidic residues" evidence="10">
    <location>
        <begin position="591"/>
        <end position="610"/>
    </location>
</feature>
<dbReference type="InterPro" id="IPR003594">
    <property type="entry name" value="HATPase_dom"/>
</dbReference>
<feature type="domain" description="HAMP" evidence="12">
    <location>
        <begin position="313"/>
        <end position="365"/>
    </location>
</feature>
<keyword evidence="8 11" id="KW-0472">Membrane</keyword>
<keyword evidence="5 11" id="KW-0812">Transmembrane</keyword>
<evidence type="ECO:0000256" key="8">
    <source>
        <dbReference type="ARBA" id="ARBA00023136"/>
    </source>
</evidence>
<keyword evidence="9" id="KW-0175">Coiled coil</keyword>
<evidence type="ECO:0000256" key="6">
    <source>
        <dbReference type="ARBA" id="ARBA00022777"/>
    </source>
</evidence>
<dbReference type="GO" id="GO:0005886">
    <property type="term" value="C:plasma membrane"/>
    <property type="evidence" value="ECO:0007669"/>
    <property type="project" value="UniProtKB-SubCell"/>
</dbReference>
<dbReference type="SUPFAM" id="SSF55874">
    <property type="entry name" value="ATPase domain of HSP90 chaperone/DNA topoisomerase II/histidine kinase"/>
    <property type="match status" value="1"/>
</dbReference>
<comment type="caution">
    <text evidence="13">The sequence shown here is derived from an EMBL/GenBank/DDBJ whole genome shotgun (WGS) entry which is preliminary data.</text>
</comment>
<keyword evidence="3" id="KW-0597">Phosphoprotein</keyword>
<dbReference type="Proteomes" id="UP001141950">
    <property type="component" value="Unassembled WGS sequence"/>
</dbReference>
<evidence type="ECO:0000256" key="3">
    <source>
        <dbReference type="ARBA" id="ARBA00022553"/>
    </source>
</evidence>
<keyword evidence="14" id="KW-1185">Reference proteome</keyword>
<keyword evidence="4" id="KW-0808">Transferase</keyword>
<comment type="subcellular location">
    <subcellularLocation>
        <location evidence="1">Cell membrane</location>
        <topology evidence="1">Multi-pass membrane protein</topology>
    </subcellularLocation>
</comment>
<dbReference type="AlphaFoldDB" id="A0A9X2MXF1"/>
<dbReference type="PANTHER" id="PTHR34220">
    <property type="entry name" value="SENSOR HISTIDINE KINASE YPDA"/>
    <property type="match status" value="1"/>
</dbReference>
<dbReference type="EMBL" id="JANIPJ010000030">
    <property type="protein sequence ID" value="MCR2807663.1"/>
    <property type="molecule type" value="Genomic_DNA"/>
</dbReference>
<reference evidence="13" key="1">
    <citation type="submission" date="2022-08" db="EMBL/GenBank/DDBJ databases">
        <title>The genomic sequence of strain Paenibacillus sp. SCIV0701.</title>
        <authorList>
            <person name="Zhao H."/>
        </authorList>
    </citation>
    <scope>NUCLEOTIDE SEQUENCE</scope>
    <source>
        <strain evidence="13">SCIV0701</strain>
    </source>
</reference>
<dbReference type="PANTHER" id="PTHR34220:SF7">
    <property type="entry name" value="SENSOR HISTIDINE KINASE YPDA"/>
    <property type="match status" value="1"/>
</dbReference>
<dbReference type="CDD" id="cd06225">
    <property type="entry name" value="HAMP"/>
    <property type="match status" value="1"/>
</dbReference>
<dbReference type="Pfam" id="PF06580">
    <property type="entry name" value="His_kinase"/>
    <property type="match status" value="1"/>
</dbReference>
<dbReference type="PROSITE" id="PS50885">
    <property type="entry name" value="HAMP"/>
    <property type="match status" value="1"/>
</dbReference>
<dbReference type="Pfam" id="PF02518">
    <property type="entry name" value="HATPase_c"/>
    <property type="match status" value="1"/>
</dbReference>
<organism evidence="13 14">
    <name type="scientific">Paenibacillus soyae</name>
    <dbReference type="NCBI Taxonomy" id="2969249"/>
    <lineage>
        <taxon>Bacteria</taxon>
        <taxon>Bacillati</taxon>
        <taxon>Bacillota</taxon>
        <taxon>Bacilli</taxon>
        <taxon>Bacillales</taxon>
        <taxon>Paenibacillaceae</taxon>
        <taxon>Paenibacillus</taxon>
    </lineage>
</organism>
<evidence type="ECO:0000313" key="14">
    <source>
        <dbReference type="Proteomes" id="UP001141950"/>
    </source>
</evidence>
<accession>A0A9X2MXF1</accession>
<sequence length="622" mass="69798">MENWLGRSLKHKLSLLIILSVLVPVLSLGLFSYTIAERLTEEKAKSSGLNTLGLLGAYLENMVSDVETLSLYLIGHDEVQSYMRTEERNALKQTRIANLLMTLSISKPYIANVIVESSFDKPTIAYKSVTASSWSDITLLYPNYYTEFPKWWSPVHMQETSSEGIRDVITMSRPIRSTKKYDYLGMLKISLLQSVISDHLKQGGLEGGGIVLLLDGGNRVLAGPDEYEKNASLETYFPGMKSFRANSGWFEYGTGPDEKTVLYYDVPNVEWKLVGIIPARAYKSQNHYFLTLTAVAVSVAALFVIALVLFLIQKVTKPLSQLTKFLKKSSPDEPLPTLPVTSIDEVGQLVISYNRMSSRIEKLTDEVKQNESLKKEADMMALQAQINPHFLYNTLSSVHWMALMKGEGKIAEMVGSLSDFLRFSLNNGQEYCTVNQEILHIDNYVSIQSIRYPDKFRYEADIPSALLERKMLKLLLQPLIENAMIHGILKREGAGRIAVRAEADGDNITFVVEDDGVGMSAERLEELRGRIAGRLDADENGGMQARGSYGLRNVHNRLLLHYGPEAGLRIESAAGEGTRVTFTIVPSFAKSEQEREQEREQDQAREREEQQETGIPGEGDRK</sequence>
<evidence type="ECO:0000256" key="1">
    <source>
        <dbReference type="ARBA" id="ARBA00004651"/>
    </source>
</evidence>
<evidence type="ECO:0000256" key="11">
    <source>
        <dbReference type="SAM" id="Phobius"/>
    </source>
</evidence>
<evidence type="ECO:0000256" key="7">
    <source>
        <dbReference type="ARBA" id="ARBA00022989"/>
    </source>
</evidence>
<proteinExistence type="predicted"/>
<dbReference type="InterPro" id="IPR050640">
    <property type="entry name" value="Bact_2-comp_sensor_kinase"/>
</dbReference>
<dbReference type="Gene3D" id="6.10.340.10">
    <property type="match status" value="1"/>
</dbReference>
<dbReference type="InterPro" id="IPR010559">
    <property type="entry name" value="Sig_transdc_His_kin_internal"/>
</dbReference>
<evidence type="ECO:0000256" key="10">
    <source>
        <dbReference type="SAM" id="MobiDB-lite"/>
    </source>
</evidence>
<feature type="region of interest" description="Disordered" evidence="10">
    <location>
        <begin position="585"/>
        <end position="622"/>
    </location>
</feature>
<keyword evidence="7 11" id="KW-1133">Transmembrane helix</keyword>
<dbReference type="InterPro" id="IPR036890">
    <property type="entry name" value="HATPase_C_sf"/>
</dbReference>
<dbReference type="Pfam" id="PF02743">
    <property type="entry name" value="dCache_1"/>
    <property type="match status" value="1"/>
</dbReference>
<dbReference type="InterPro" id="IPR003660">
    <property type="entry name" value="HAMP_dom"/>
</dbReference>
<feature type="coiled-coil region" evidence="9">
    <location>
        <begin position="353"/>
        <end position="380"/>
    </location>
</feature>
<protein>
    <submittedName>
        <fullName evidence="13">Sensor histidine kinase</fullName>
    </submittedName>
</protein>
<evidence type="ECO:0000256" key="4">
    <source>
        <dbReference type="ARBA" id="ARBA00022679"/>
    </source>
</evidence>
<dbReference type="GO" id="GO:0000155">
    <property type="term" value="F:phosphorelay sensor kinase activity"/>
    <property type="evidence" value="ECO:0007669"/>
    <property type="project" value="InterPro"/>
</dbReference>
<evidence type="ECO:0000256" key="5">
    <source>
        <dbReference type="ARBA" id="ARBA00022692"/>
    </source>
</evidence>
<name>A0A9X2MXF1_9BACL</name>
<gene>
    <name evidence="13" type="ORF">NQZ67_27610</name>
</gene>
<evidence type="ECO:0000313" key="13">
    <source>
        <dbReference type="EMBL" id="MCR2807663.1"/>
    </source>
</evidence>
<keyword evidence="6 13" id="KW-0418">Kinase</keyword>
<evidence type="ECO:0000256" key="9">
    <source>
        <dbReference type="SAM" id="Coils"/>
    </source>
</evidence>
<dbReference type="RefSeq" id="WP_257452333.1">
    <property type="nucleotide sequence ID" value="NZ_JANIPJ010000030.1"/>
</dbReference>
<feature type="transmembrane region" description="Helical" evidence="11">
    <location>
        <begin position="288"/>
        <end position="312"/>
    </location>
</feature>
<keyword evidence="2" id="KW-1003">Cell membrane</keyword>
<dbReference type="Gene3D" id="3.30.565.10">
    <property type="entry name" value="Histidine kinase-like ATPase, C-terminal domain"/>
    <property type="match status" value="1"/>
</dbReference>